<dbReference type="SFLD" id="SFLDG00180">
    <property type="entry name" value="muconate_cycloisomerase"/>
    <property type="match status" value="1"/>
</dbReference>
<dbReference type="GO" id="GO:0043748">
    <property type="term" value="F:O-succinylbenzoate synthase activity"/>
    <property type="evidence" value="ECO:0007669"/>
    <property type="project" value="UniProtKB-EC"/>
</dbReference>
<dbReference type="SFLD" id="SFLDF00009">
    <property type="entry name" value="o-succinylbenzoate_synthase"/>
    <property type="match status" value="1"/>
</dbReference>
<name>A0AAV3TAN3_9EURY</name>
<dbReference type="HAMAP" id="MF_00470">
    <property type="entry name" value="MenC_1"/>
    <property type="match status" value="1"/>
</dbReference>
<keyword evidence="9" id="KW-1185">Reference proteome</keyword>
<dbReference type="InterPro" id="IPR010196">
    <property type="entry name" value="OSB_synthase_MenC1"/>
</dbReference>
<evidence type="ECO:0000256" key="5">
    <source>
        <dbReference type="HAMAP-Rule" id="MF_00470"/>
    </source>
</evidence>
<comment type="caution">
    <text evidence="8">The sequence shown here is derived from an EMBL/GenBank/DDBJ whole genome shotgun (WGS) entry which is preliminary data.</text>
</comment>
<dbReference type="EMBL" id="BAAADV010000004">
    <property type="protein sequence ID" value="GAA0675493.1"/>
    <property type="molecule type" value="Genomic_DNA"/>
</dbReference>
<dbReference type="EC" id="4.2.1.113" evidence="5"/>
<gene>
    <name evidence="5" type="primary">menC</name>
    <name evidence="8" type="ORF">GCM10009020_23940</name>
</gene>
<dbReference type="GO" id="GO:0000287">
    <property type="term" value="F:magnesium ion binding"/>
    <property type="evidence" value="ECO:0007669"/>
    <property type="project" value="UniProtKB-UniRule"/>
</dbReference>
<dbReference type="InterPro" id="IPR013341">
    <property type="entry name" value="Mandelate_racemase_N_dom"/>
</dbReference>
<organism evidence="8 9">
    <name type="scientific">Natronoarchaeum mannanilyticum</name>
    <dbReference type="NCBI Taxonomy" id="926360"/>
    <lineage>
        <taxon>Archaea</taxon>
        <taxon>Methanobacteriati</taxon>
        <taxon>Methanobacteriota</taxon>
        <taxon>Stenosarchaea group</taxon>
        <taxon>Halobacteria</taxon>
        <taxon>Halobacteriales</taxon>
        <taxon>Natronoarchaeaceae</taxon>
    </lineage>
</organism>
<keyword evidence="1 5" id="KW-0479">Metal-binding</keyword>
<dbReference type="PANTHER" id="PTHR48073">
    <property type="entry name" value="O-SUCCINYLBENZOATE SYNTHASE-RELATED"/>
    <property type="match status" value="1"/>
</dbReference>
<dbReference type="PANTHER" id="PTHR48073:SF2">
    <property type="entry name" value="O-SUCCINYLBENZOATE SYNTHASE"/>
    <property type="match status" value="1"/>
</dbReference>
<proteinExistence type="inferred from homology"/>
<dbReference type="GO" id="GO:0009234">
    <property type="term" value="P:menaquinone biosynthetic process"/>
    <property type="evidence" value="ECO:0007669"/>
    <property type="project" value="UniProtKB-UniRule"/>
</dbReference>
<feature type="region of interest" description="Disordered" evidence="6">
    <location>
        <begin position="318"/>
        <end position="351"/>
    </location>
</feature>
<feature type="binding site" evidence="5">
    <location>
        <position position="180"/>
    </location>
    <ligand>
        <name>Mg(2+)</name>
        <dbReference type="ChEBI" id="CHEBI:18420"/>
    </ligand>
</feature>
<accession>A0AAV3TAN3</accession>
<comment type="pathway">
    <text evidence="5">Quinol/quinone metabolism; menaquinone biosynthesis.</text>
</comment>
<keyword evidence="3" id="KW-0413">Isomerase</keyword>
<dbReference type="SFLD" id="SFLDS00001">
    <property type="entry name" value="Enolase"/>
    <property type="match status" value="1"/>
</dbReference>
<comment type="cofactor">
    <cofactor evidence="5">
        <name>a divalent metal cation</name>
        <dbReference type="ChEBI" id="CHEBI:60240"/>
    </cofactor>
</comment>
<evidence type="ECO:0000256" key="2">
    <source>
        <dbReference type="ARBA" id="ARBA00022842"/>
    </source>
</evidence>
<sequence>MDAELREFAVDLAAPLETASGTIERREGVLLRVSEVAAAGVGEATPLPGWTESPATCRDRLDAAKRRLNDDDPAAALEAVEGAPAARHAVHLALADLRARQDGVPLYRYLGSVGRVERVPVNATIGVGSPDEVAAAAQGAVDRGFRCLKLKVGSGAVAEDTERVAAVREALPRGVALRTDANGAWDREQASEALRAFADSDVEYVEQPLDSDDLSGHADLRRESPGVGVALDESLRTASIDDVLEADAADVVVLKPMVLGGLDRARRAALRARRAGVAPVVTTTVDAVVARTGAIHLAASIPGIEPCGLATADRLAEDLAPDPAPVESGDIAVPQDDGLGTDGPWSGGVDA</sequence>
<feature type="active site" description="Proton donor" evidence="5">
    <location>
        <position position="151"/>
    </location>
</feature>
<evidence type="ECO:0000256" key="6">
    <source>
        <dbReference type="SAM" id="MobiDB-lite"/>
    </source>
</evidence>
<dbReference type="NCBIfam" id="TIGR01927">
    <property type="entry name" value="menC_gam_Gplu"/>
    <property type="match status" value="1"/>
</dbReference>
<keyword evidence="4 5" id="KW-0456">Lyase</keyword>
<feature type="binding site" evidence="5">
    <location>
        <position position="232"/>
    </location>
    <ligand>
        <name>Mg(2+)</name>
        <dbReference type="ChEBI" id="CHEBI:18420"/>
    </ligand>
</feature>
<dbReference type="AlphaFoldDB" id="A0AAV3TAN3"/>
<comment type="catalytic activity">
    <reaction evidence="5">
        <text>(1R,6R)-6-hydroxy-2-succinyl-cyclohexa-2,4-diene-1-carboxylate = 2-succinylbenzoate + H2O</text>
        <dbReference type="Rhea" id="RHEA:10196"/>
        <dbReference type="ChEBI" id="CHEBI:15377"/>
        <dbReference type="ChEBI" id="CHEBI:18325"/>
        <dbReference type="ChEBI" id="CHEBI:58689"/>
        <dbReference type="EC" id="4.2.1.113"/>
    </reaction>
</comment>
<comment type="similarity">
    <text evidence="5">Belongs to the mandelate racemase/muconate lactonizing enzyme family. MenC type 1 subfamily.</text>
</comment>
<evidence type="ECO:0000313" key="9">
    <source>
        <dbReference type="Proteomes" id="UP001500420"/>
    </source>
</evidence>
<feature type="active site" description="Proton acceptor" evidence="5">
    <location>
        <position position="255"/>
    </location>
</feature>
<comment type="pathway">
    <text evidence="5">Quinol/quinone metabolism; 1,4-dihydroxy-2-naphthoate biosynthesis; 1,4-dihydroxy-2-naphthoate from chorismate: step 4/7.</text>
</comment>
<evidence type="ECO:0000259" key="7">
    <source>
        <dbReference type="SMART" id="SM00922"/>
    </source>
</evidence>
<dbReference type="InterPro" id="IPR029065">
    <property type="entry name" value="Enolase_C-like"/>
</dbReference>
<dbReference type="Pfam" id="PF02746">
    <property type="entry name" value="MR_MLE_N"/>
    <property type="match status" value="1"/>
</dbReference>
<dbReference type="InterPro" id="IPR018110">
    <property type="entry name" value="Mandel_Rmase/mucon_lact_enz_CS"/>
</dbReference>
<dbReference type="SUPFAM" id="SSF51604">
    <property type="entry name" value="Enolase C-terminal domain-like"/>
    <property type="match status" value="1"/>
</dbReference>
<dbReference type="SMART" id="SM00922">
    <property type="entry name" value="MR_MLE"/>
    <property type="match status" value="1"/>
</dbReference>
<evidence type="ECO:0000256" key="3">
    <source>
        <dbReference type="ARBA" id="ARBA00023235"/>
    </source>
</evidence>
<dbReference type="GO" id="GO:0016854">
    <property type="term" value="F:racemase and epimerase activity"/>
    <property type="evidence" value="ECO:0007669"/>
    <property type="project" value="UniProtKB-ARBA"/>
</dbReference>
<keyword evidence="5" id="KW-0474">Menaquinone biosynthesis</keyword>
<dbReference type="InterPro" id="IPR036849">
    <property type="entry name" value="Enolase-like_C_sf"/>
</dbReference>
<evidence type="ECO:0000313" key="8">
    <source>
        <dbReference type="EMBL" id="GAA0675493.1"/>
    </source>
</evidence>
<dbReference type="InterPro" id="IPR013342">
    <property type="entry name" value="Mandelate_racemase_C"/>
</dbReference>
<reference evidence="8 9" key="1">
    <citation type="journal article" date="2019" name="Int. J. Syst. Evol. Microbiol.">
        <title>The Global Catalogue of Microorganisms (GCM) 10K type strain sequencing project: providing services to taxonomists for standard genome sequencing and annotation.</title>
        <authorList>
            <consortium name="The Broad Institute Genomics Platform"/>
            <consortium name="The Broad Institute Genome Sequencing Center for Infectious Disease"/>
            <person name="Wu L."/>
            <person name="Ma J."/>
        </authorList>
    </citation>
    <scope>NUCLEOTIDE SEQUENCE [LARGE SCALE GENOMIC DNA]</scope>
    <source>
        <strain evidence="8 9">JCM 16328</strain>
    </source>
</reference>
<dbReference type="Gene3D" id="3.20.20.120">
    <property type="entry name" value="Enolase-like C-terminal domain"/>
    <property type="match status" value="1"/>
</dbReference>
<evidence type="ECO:0000256" key="4">
    <source>
        <dbReference type="ARBA" id="ARBA00023239"/>
    </source>
</evidence>
<protein>
    <recommendedName>
        <fullName evidence="5">o-succinylbenzoate synthase</fullName>
        <shortName evidence="5">OSB synthase</shortName>
        <shortName evidence="5">OSBS</shortName>
        <ecNumber evidence="5">4.2.1.113</ecNumber>
    </recommendedName>
    <alternativeName>
        <fullName evidence="5">4-(2'-carboxyphenyl)-4-oxybutyric acid synthase</fullName>
    </alternativeName>
    <alternativeName>
        <fullName evidence="5">o-succinylbenzoic acid synthase</fullName>
    </alternativeName>
</protein>
<dbReference type="Gene3D" id="3.30.390.10">
    <property type="entry name" value="Enolase-like, N-terminal domain"/>
    <property type="match status" value="1"/>
</dbReference>
<keyword evidence="2 5" id="KW-0460">Magnesium</keyword>
<dbReference type="Pfam" id="PF13378">
    <property type="entry name" value="MR_MLE_C"/>
    <property type="match status" value="1"/>
</dbReference>
<dbReference type="GO" id="GO:0009063">
    <property type="term" value="P:amino acid catabolic process"/>
    <property type="evidence" value="ECO:0007669"/>
    <property type="project" value="InterPro"/>
</dbReference>
<feature type="domain" description="Mandelate racemase/muconate lactonizing enzyme C-terminal" evidence="7">
    <location>
        <begin position="130"/>
        <end position="227"/>
    </location>
</feature>
<feature type="binding site" evidence="5">
    <location>
        <position position="206"/>
    </location>
    <ligand>
        <name>Mg(2+)</name>
        <dbReference type="ChEBI" id="CHEBI:18420"/>
    </ligand>
</feature>
<evidence type="ECO:0000256" key="1">
    <source>
        <dbReference type="ARBA" id="ARBA00022723"/>
    </source>
</evidence>
<dbReference type="RefSeq" id="WP_343774258.1">
    <property type="nucleotide sequence ID" value="NZ_BAAADV010000004.1"/>
</dbReference>
<dbReference type="Proteomes" id="UP001500420">
    <property type="component" value="Unassembled WGS sequence"/>
</dbReference>
<dbReference type="InterPro" id="IPR029017">
    <property type="entry name" value="Enolase-like_N"/>
</dbReference>
<dbReference type="SUPFAM" id="SSF54826">
    <property type="entry name" value="Enolase N-terminal domain-like"/>
    <property type="match status" value="1"/>
</dbReference>
<dbReference type="PROSITE" id="PS00909">
    <property type="entry name" value="MR_MLE_2"/>
    <property type="match status" value="1"/>
</dbReference>
<comment type="function">
    <text evidence="5">Converts 2-succinyl-6-hydroxy-2,4-cyclohexadiene-1-carboxylate (SHCHC) to 2-succinylbenzoate (OSB).</text>
</comment>